<dbReference type="InterPro" id="IPR011029">
    <property type="entry name" value="DEATH-like_dom_sf"/>
</dbReference>
<evidence type="ECO:0000256" key="4">
    <source>
        <dbReference type="ARBA" id="ARBA00022859"/>
    </source>
</evidence>
<reference evidence="7" key="2">
    <citation type="submission" date="2025-09" db="UniProtKB">
        <authorList>
            <consortium name="Ensembl"/>
        </authorList>
    </citation>
    <scope>IDENTIFICATION</scope>
</reference>
<feature type="domain" description="CARD" evidence="6">
    <location>
        <begin position="13"/>
        <end position="100"/>
    </location>
</feature>
<dbReference type="GO" id="GO:0045087">
    <property type="term" value="P:innate immune response"/>
    <property type="evidence" value="ECO:0007669"/>
    <property type="project" value="UniProtKB-KW"/>
</dbReference>
<dbReference type="PROSITE" id="PS50209">
    <property type="entry name" value="CARD"/>
    <property type="match status" value="1"/>
</dbReference>
<dbReference type="Gene3D" id="1.10.533.10">
    <property type="entry name" value="Death Domain, Fas"/>
    <property type="match status" value="1"/>
</dbReference>
<proteinExistence type="predicted"/>
<keyword evidence="2" id="KW-0963">Cytoplasm</keyword>
<evidence type="ECO:0000259" key="6">
    <source>
        <dbReference type="PROSITE" id="PS50209"/>
    </source>
</evidence>
<dbReference type="GO" id="GO:0006954">
    <property type="term" value="P:inflammatory response"/>
    <property type="evidence" value="ECO:0007669"/>
    <property type="project" value="UniProtKB-KW"/>
</dbReference>
<dbReference type="AlphaFoldDB" id="A0A3Q0S199"/>
<reference evidence="7" key="1">
    <citation type="submission" date="2025-08" db="UniProtKB">
        <authorList>
            <consortium name="Ensembl"/>
        </authorList>
    </citation>
    <scope>IDENTIFICATION</scope>
</reference>
<keyword evidence="5" id="KW-0395">Inflammatory response</keyword>
<dbReference type="STRING" id="61819.ENSACIP00000016746"/>
<dbReference type="GO" id="GO:0005829">
    <property type="term" value="C:cytosol"/>
    <property type="evidence" value="ECO:0007669"/>
    <property type="project" value="UniProtKB-SubCell"/>
</dbReference>
<dbReference type="FunFam" id="1.10.533.10:FF:000013">
    <property type="entry name" value="Apoptosis-associated speck-like protein containing a CARD"/>
    <property type="match status" value="1"/>
</dbReference>
<keyword evidence="8" id="KW-1185">Reference proteome</keyword>
<dbReference type="PANTHER" id="PTHR46985">
    <property type="entry name" value="NACHT, LRR AND PYD DOMAINS-CONTAINING PROTEIN 1"/>
    <property type="match status" value="1"/>
</dbReference>
<evidence type="ECO:0000256" key="1">
    <source>
        <dbReference type="ARBA" id="ARBA00004514"/>
    </source>
</evidence>
<dbReference type="GO" id="GO:0042981">
    <property type="term" value="P:regulation of apoptotic process"/>
    <property type="evidence" value="ECO:0007669"/>
    <property type="project" value="InterPro"/>
</dbReference>
<dbReference type="Pfam" id="PF00619">
    <property type="entry name" value="CARD"/>
    <property type="match status" value="1"/>
</dbReference>
<dbReference type="Ensembl" id="ENSACIT00000017199.1">
    <property type="protein sequence ID" value="ENSACIP00000016746.1"/>
    <property type="gene ID" value="ENSACIG00000013044.1"/>
</dbReference>
<dbReference type="InterPro" id="IPR001315">
    <property type="entry name" value="CARD"/>
</dbReference>
<evidence type="ECO:0000256" key="3">
    <source>
        <dbReference type="ARBA" id="ARBA00022588"/>
    </source>
</evidence>
<accession>A0A3Q0S199</accession>
<dbReference type="OMA" id="FTILEAH"/>
<protein>
    <recommendedName>
        <fullName evidence="6">CARD domain-containing protein</fullName>
    </recommendedName>
</protein>
<keyword evidence="4" id="KW-0391">Immunity</keyword>
<evidence type="ECO:0000256" key="5">
    <source>
        <dbReference type="ARBA" id="ARBA00023198"/>
    </source>
</evidence>
<dbReference type="CDD" id="cd08330">
    <property type="entry name" value="CARD_ASC_NALP1"/>
    <property type="match status" value="1"/>
</dbReference>
<dbReference type="InterPro" id="IPR051249">
    <property type="entry name" value="NLRP_Inflammasome"/>
</dbReference>
<keyword evidence="3" id="KW-0399">Innate immunity</keyword>
<name>A0A3Q0S199_AMPCI</name>
<comment type="subcellular location">
    <subcellularLocation>
        <location evidence="1">Cytoplasm</location>
        <location evidence="1">Cytosol</location>
    </subcellularLocation>
</comment>
<dbReference type="Proteomes" id="UP000261340">
    <property type="component" value="Unplaced"/>
</dbReference>
<evidence type="ECO:0000313" key="7">
    <source>
        <dbReference type="Ensembl" id="ENSACIP00000016746.1"/>
    </source>
</evidence>
<dbReference type="GeneTree" id="ENSGT00940000176861"/>
<dbReference type="SUPFAM" id="SSF47986">
    <property type="entry name" value="DEATH domain"/>
    <property type="match status" value="1"/>
</dbReference>
<evidence type="ECO:0000256" key="2">
    <source>
        <dbReference type="ARBA" id="ARBA00022490"/>
    </source>
</evidence>
<dbReference type="InterPro" id="IPR033516">
    <property type="entry name" value="CARD8/ASC/NALP1_CARD"/>
</dbReference>
<evidence type="ECO:0000313" key="8">
    <source>
        <dbReference type="Proteomes" id="UP000261340"/>
    </source>
</evidence>
<dbReference type="PANTHER" id="PTHR46985:SF2">
    <property type="entry name" value="APOPTOSIS-ASSOCIATED SPECK-LIKE PROTEIN CONTAINING A CARD"/>
    <property type="match status" value="1"/>
</dbReference>
<organism evidence="7 8">
    <name type="scientific">Amphilophus citrinellus</name>
    <name type="common">Midas cichlid</name>
    <name type="synonym">Cichlasoma citrinellum</name>
    <dbReference type="NCBI Taxonomy" id="61819"/>
    <lineage>
        <taxon>Eukaryota</taxon>
        <taxon>Metazoa</taxon>
        <taxon>Chordata</taxon>
        <taxon>Craniata</taxon>
        <taxon>Vertebrata</taxon>
        <taxon>Euteleostomi</taxon>
        <taxon>Actinopterygii</taxon>
        <taxon>Neopterygii</taxon>
        <taxon>Teleostei</taxon>
        <taxon>Neoteleostei</taxon>
        <taxon>Acanthomorphata</taxon>
        <taxon>Ovalentaria</taxon>
        <taxon>Cichlomorphae</taxon>
        <taxon>Cichliformes</taxon>
        <taxon>Cichlidae</taxon>
        <taxon>New World cichlids</taxon>
        <taxon>Cichlasomatinae</taxon>
        <taxon>Heroini</taxon>
        <taxon>Amphilophus</taxon>
    </lineage>
</organism>
<sequence length="100" mass="11398">TKGSPGKVQSITCFSSENHFVDKHRVELIQRVSNVGPVLDELLNKNVIQQESYDRIRALPTSQEKIRELYNGPLKAGSSSKDVFYKVLQTHERRLVNDLC</sequence>